<feature type="active site" evidence="10">
    <location>
        <position position="277"/>
    </location>
</feature>
<dbReference type="SUPFAM" id="SSF56349">
    <property type="entry name" value="DNA breaking-rejoining enzymes"/>
    <property type="match status" value="1"/>
</dbReference>
<dbReference type="Gene3D" id="1.10.150.130">
    <property type="match status" value="1"/>
</dbReference>
<dbReference type="PROSITE" id="PS51898">
    <property type="entry name" value="TYR_RECOMBINASE"/>
    <property type="match status" value="1"/>
</dbReference>
<reference evidence="15" key="1">
    <citation type="journal article" date="2019" name="Int. J. Syst. Evol. Microbiol.">
        <title>The Global Catalogue of Microorganisms (GCM) 10K type strain sequencing project: providing services to taxonomists for standard genome sequencing and annotation.</title>
        <authorList>
            <consortium name="The Broad Institute Genomics Platform"/>
            <consortium name="The Broad Institute Genome Sequencing Center for Infectious Disease"/>
            <person name="Wu L."/>
            <person name="Ma J."/>
        </authorList>
    </citation>
    <scope>NUCLEOTIDE SEQUENCE [LARGE SCALE GENOMIC DNA]</scope>
    <source>
        <strain evidence="15">KACC 11299</strain>
    </source>
</reference>
<protein>
    <recommendedName>
        <fullName evidence="10 11">Tyrosine recombinase XerC</fullName>
    </recommendedName>
</protein>
<dbReference type="InterPro" id="IPR044068">
    <property type="entry name" value="CB"/>
</dbReference>
<dbReference type="PROSITE" id="PS51900">
    <property type="entry name" value="CB"/>
    <property type="match status" value="1"/>
</dbReference>
<dbReference type="InterPro" id="IPR004107">
    <property type="entry name" value="Integrase_SAM-like_N"/>
</dbReference>
<dbReference type="Pfam" id="PF02899">
    <property type="entry name" value="Phage_int_SAM_1"/>
    <property type="match status" value="1"/>
</dbReference>
<gene>
    <name evidence="10 14" type="primary">xerC</name>
    <name evidence="14" type="ORF">ACFPTP_07435</name>
</gene>
<evidence type="ECO:0000259" key="13">
    <source>
        <dbReference type="PROSITE" id="PS51900"/>
    </source>
</evidence>
<evidence type="ECO:0000256" key="6">
    <source>
        <dbReference type="ARBA" id="ARBA00022908"/>
    </source>
</evidence>
<dbReference type="InterPro" id="IPR010998">
    <property type="entry name" value="Integrase_recombinase_N"/>
</dbReference>
<evidence type="ECO:0000256" key="2">
    <source>
        <dbReference type="ARBA" id="ARBA00006657"/>
    </source>
</evidence>
<keyword evidence="6 10" id="KW-0229">DNA integration</keyword>
<evidence type="ECO:0000256" key="8">
    <source>
        <dbReference type="ARBA" id="ARBA00023172"/>
    </source>
</evidence>
<evidence type="ECO:0000313" key="15">
    <source>
        <dbReference type="Proteomes" id="UP001596071"/>
    </source>
</evidence>
<dbReference type="InterPro" id="IPR002104">
    <property type="entry name" value="Integrase_catalytic"/>
</dbReference>
<evidence type="ECO:0000256" key="9">
    <source>
        <dbReference type="ARBA" id="ARBA00023306"/>
    </source>
</evidence>
<evidence type="ECO:0000256" key="5">
    <source>
        <dbReference type="ARBA" id="ARBA00022829"/>
    </source>
</evidence>
<dbReference type="InterPro" id="IPR013762">
    <property type="entry name" value="Integrase-like_cat_sf"/>
</dbReference>
<dbReference type="Gene3D" id="1.10.443.10">
    <property type="entry name" value="Intergrase catalytic core"/>
    <property type="match status" value="1"/>
</dbReference>
<keyword evidence="9 10" id="KW-0131">Cell cycle</keyword>
<evidence type="ECO:0000256" key="4">
    <source>
        <dbReference type="ARBA" id="ARBA00022618"/>
    </source>
</evidence>
<keyword evidence="5 10" id="KW-0159">Chromosome partition</keyword>
<feature type="domain" description="Tyr recombinase" evidence="12">
    <location>
        <begin position="116"/>
        <end position="299"/>
    </location>
</feature>
<evidence type="ECO:0000313" key="14">
    <source>
        <dbReference type="EMBL" id="MFC5603053.1"/>
    </source>
</evidence>
<feature type="active site" description="O-(3'-phospho-DNA)-tyrosine intermediate" evidence="10">
    <location>
        <position position="286"/>
    </location>
</feature>
<feature type="active site" evidence="10">
    <location>
        <position position="156"/>
    </location>
</feature>
<dbReference type="Proteomes" id="UP001596071">
    <property type="component" value="Unassembled WGS sequence"/>
</dbReference>
<feature type="active site" evidence="10">
    <location>
        <position position="180"/>
    </location>
</feature>
<keyword evidence="3 10" id="KW-0963">Cytoplasm</keyword>
<comment type="similarity">
    <text evidence="2 10">Belongs to the 'phage' integrase family. XerC subfamily.</text>
</comment>
<dbReference type="CDD" id="cd00798">
    <property type="entry name" value="INT_XerDC_C"/>
    <property type="match status" value="1"/>
</dbReference>
<keyword evidence="4 10" id="KW-0132">Cell division</keyword>
<keyword evidence="8 10" id="KW-0233">DNA recombination</keyword>
<dbReference type="InterPro" id="IPR050090">
    <property type="entry name" value="Tyrosine_recombinase_XerCD"/>
</dbReference>
<dbReference type="NCBIfam" id="TIGR02224">
    <property type="entry name" value="recomb_XerC"/>
    <property type="match status" value="1"/>
</dbReference>
<feature type="domain" description="Core-binding (CB)" evidence="13">
    <location>
        <begin position="9"/>
        <end position="95"/>
    </location>
</feature>
<keyword evidence="15" id="KW-1185">Reference proteome</keyword>
<evidence type="ECO:0000256" key="7">
    <source>
        <dbReference type="ARBA" id="ARBA00023125"/>
    </source>
</evidence>
<comment type="subcellular location">
    <subcellularLocation>
        <location evidence="1 10">Cytoplasm</location>
    </subcellularLocation>
</comment>
<dbReference type="EMBL" id="JBHSNP010000011">
    <property type="protein sequence ID" value="MFC5603053.1"/>
    <property type="molecule type" value="Genomic_DNA"/>
</dbReference>
<organism evidence="14 15">
    <name type="scientific">Sporosarcina koreensis</name>
    <dbReference type="NCBI Taxonomy" id="334735"/>
    <lineage>
        <taxon>Bacteria</taxon>
        <taxon>Bacillati</taxon>
        <taxon>Bacillota</taxon>
        <taxon>Bacilli</taxon>
        <taxon>Bacillales</taxon>
        <taxon>Caryophanaceae</taxon>
        <taxon>Sporosarcina</taxon>
    </lineage>
</organism>
<dbReference type="PANTHER" id="PTHR30349">
    <property type="entry name" value="PHAGE INTEGRASE-RELATED"/>
    <property type="match status" value="1"/>
</dbReference>
<keyword evidence="7 10" id="KW-0238">DNA-binding</keyword>
<dbReference type="RefSeq" id="WP_381443331.1">
    <property type="nucleotide sequence ID" value="NZ_JBHSNP010000011.1"/>
</dbReference>
<dbReference type="HAMAP" id="MF_01808">
    <property type="entry name" value="Recomb_XerC_XerD"/>
    <property type="match status" value="1"/>
</dbReference>
<dbReference type="NCBIfam" id="NF001399">
    <property type="entry name" value="PRK00283.1"/>
    <property type="match status" value="1"/>
</dbReference>
<proteinExistence type="inferred from homology"/>
<evidence type="ECO:0000259" key="12">
    <source>
        <dbReference type="PROSITE" id="PS51898"/>
    </source>
</evidence>
<dbReference type="InterPro" id="IPR011010">
    <property type="entry name" value="DNA_brk_join_enz"/>
</dbReference>
<dbReference type="NCBIfam" id="NF040815">
    <property type="entry name" value="recomb_XerA_Arch"/>
    <property type="match status" value="1"/>
</dbReference>
<evidence type="ECO:0000256" key="3">
    <source>
        <dbReference type="ARBA" id="ARBA00022490"/>
    </source>
</evidence>
<dbReference type="PANTHER" id="PTHR30349:SF77">
    <property type="entry name" value="TYROSINE RECOMBINASE XERC"/>
    <property type="match status" value="1"/>
</dbReference>
<comment type="function">
    <text evidence="10">Site-specific tyrosine recombinase, which acts by catalyzing the cutting and rejoining of the recombining DNA molecules. The XerC-XerD complex is essential to convert dimers of the bacterial chromosome into monomers to permit their segregation at cell division. It also contributes to the segregational stability of plasmids.</text>
</comment>
<feature type="active site" evidence="10">
    <location>
        <position position="254"/>
    </location>
</feature>
<dbReference type="InterPro" id="IPR023009">
    <property type="entry name" value="Tyrosine_recombinase_XerC/XerD"/>
</dbReference>
<dbReference type="InterPro" id="IPR011931">
    <property type="entry name" value="Recomb_XerC"/>
</dbReference>
<name>A0ABW0TYY4_9BACL</name>
<dbReference type="Pfam" id="PF00589">
    <property type="entry name" value="Phage_integrase"/>
    <property type="match status" value="1"/>
</dbReference>
<feature type="active site" evidence="10">
    <location>
        <position position="251"/>
    </location>
</feature>
<comment type="caution">
    <text evidence="14">The sequence shown here is derived from an EMBL/GenBank/DDBJ whole genome shotgun (WGS) entry which is preliminary data.</text>
</comment>
<comment type="subunit">
    <text evidence="10">Forms a cyclic heterotetrameric complex composed of two molecules of XerC and two molecules of XerD.</text>
</comment>
<evidence type="ECO:0000256" key="1">
    <source>
        <dbReference type="ARBA" id="ARBA00004496"/>
    </source>
</evidence>
<evidence type="ECO:0000256" key="11">
    <source>
        <dbReference type="NCBIfam" id="TIGR02224"/>
    </source>
</evidence>
<sequence>MGVKHLQQKGPGSVLDEYISYIRLEKNYSSRTVLEYSNDIQEFLAFLSQEGIADLNDVEYPEARLYITTLYDKGLARKTISRKISSIRSFYKFGNARFGINDNAFRLLHHPKKEERLPAFFYEKELESLFETCEGGDPKSLRNHALLELLYATGIRVSELTSIELGDIDNSLGIVKVMGKGRKERYVPFGSFAQDALESYLEKSRPILMKKKSHQSLFVNLRGDPITDRGVRHVLNAMMEEASIHGKIYPHMIRHSFATHLLSNGADMRTVQELLGHSHLSSTQVYTHITKEHLRKTYMKTHPRA</sequence>
<accession>A0ABW0TYY4</accession>
<evidence type="ECO:0000256" key="10">
    <source>
        <dbReference type="HAMAP-Rule" id="MF_01808"/>
    </source>
</evidence>